<dbReference type="OrthoDB" id="7834699at2"/>
<evidence type="ECO:0008006" key="3">
    <source>
        <dbReference type="Google" id="ProtNLM"/>
    </source>
</evidence>
<protein>
    <recommendedName>
        <fullName evidence="3">Sulfotransferase family protein</fullName>
    </recommendedName>
</protein>
<organism evidence="1 2">
    <name type="scientific">Limnoglobus roseus</name>
    <dbReference type="NCBI Taxonomy" id="2598579"/>
    <lineage>
        <taxon>Bacteria</taxon>
        <taxon>Pseudomonadati</taxon>
        <taxon>Planctomycetota</taxon>
        <taxon>Planctomycetia</taxon>
        <taxon>Gemmatales</taxon>
        <taxon>Gemmataceae</taxon>
        <taxon>Limnoglobus</taxon>
    </lineage>
</organism>
<evidence type="ECO:0000313" key="2">
    <source>
        <dbReference type="Proteomes" id="UP000324974"/>
    </source>
</evidence>
<dbReference type="RefSeq" id="WP_149110763.1">
    <property type="nucleotide sequence ID" value="NZ_CP042425.1"/>
</dbReference>
<dbReference type="AlphaFoldDB" id="A0A5C1ADB8"/>
<dbReference type="InterPro" id="IPR027417">
    <property type="entry name" value="P-loop_NTPase"/>
</dbReference>
<name>A0A5C1ADB8_9BACT</name>
<dbReference type="InterPro" id="IPR053259">
    <property type="entry name" value="Golvesin-related_Golgi"/>
</dbReference>
<evidence type="ECO:0000313" key="1">
    <source>
        <dbReference type="EMBL" id="QEL15996.1"/>
    </source>
</evidence>
<dbReference type="SUPFAM" id="SSF52540">
    <property type="entry name" value="P-loop containing nucleoside triphosphate hydrolases"/>
    <property type="match status" value="1"/>
</dbReference>
<dbReference type="PANTHER" id="PTHR32301:SF6">
    <property type="entry name" value="GOLVESIN-RELATED"/>
    <property type="match status" value="1"/>
</dbReference>
<dbReference type="PANTHER" id="PTHR32301">
    <property type="entry name" value="COUNTIN RECEPTOR CNR3-RELATED"/>
    <property type="match status" value="1"/>
</dbReference>
<dbReference type="Gene3D" id="3.40.50.300">
    <property type="entry name" value="P-loop containing nucleotide triphosphate hydrolases"/>
    <property type="match status" value="1"/>
</dbReference>
<reference evidence="2" key="1">
    <citation type="submission" date="2019-08" db="EMBL/GenBank/DDBJ databases">
        <title>Limnoglobus roseus gen. nov., sp. nov., a novel freshwater planctomycete with a giant genome from the family Gemmataceae.</title>
        <authorList>
            <person name="Kulichevskaya I.S."/>
            <person name="Naumoff D.G."/>
            <person name="Miroshnikov K."/>
            <person name="Ivanova A."/>
            <person name="Philippov D.A."/>
            <person name="Hakobyan A."/>
            <person name="Rijpstra I.C."/>
            <person name="Sinninghe Damste J.S."/>
            <person name="Liesack W."/>
            <person name="Dedysh S.N."/>
        </authorList>
    </citation>
    <scope>NUCLEOTIDE SEQUENCE [LARGE SCALE GENOMIC DNA]</scope>
    <source>
        <strain evidence="2">PX52</strain>
    </source>
</reference>
<accession>A0A5C1ADB8</accession>
<dbReference type="Proteomes" id="UP000324974">
    <property type="component" value="Chromosome"/>
</dbReference>
<keyword evidence="2" id="KW-1185">Reference proteome</keyword>
<proteinExistence type="predicted"/>
<gene>
    <name evidence="1" type="ORF">PX52LOC_02934</name>
</gene>
<dbReference type="KEGG" id="lrs:PX52LOC_02934"/>
<dbReference type="EMBL" id="CP042425">
    <property type="protein sequence ID" value="QEL15996.1"/>
    <property type="molecule type" value="Genomic_DNA"/>
</dbReference>
<sequence length="300" mass="34643">MPAESSNPPALLLFMHIPKTAGTTLRFIVEQQYRPGNLYPIYPGHREQLDVFHAFARRQLPRAVMGHFRFGLHLRLAPLSRYVTFFRDPVDQVISHYNHLLNSDRPDHREIVRPRGGLGQFLVHEWARNLQTQYVTGLSAEEIDADPDEAFHTAVGILQHHFLGFGVVEKFAASVHAMADRLGWSVPRFSALNRSAERPRRLLRKALDRCLIDRIVQANSCDVRLHAYASEFIRATSVPHFRQGLRFPYFFNVKSLLSRSHRQKAKDRLRMARQESVATIDKINSPAEMNRPELYPSVHR</sequence>